<dbReference type="eggNOG" id="KOG0017">
    <property type="taxonomic scope" value="Eukaryota"/>
</dbReference>
<evidence type="ECO:0000313" key="2">
    <source>
        <dbReference type="Proteomes" id="UP000007266"/>
    </source>
</evidence>
<reference evidence="1 2" key="2">
    <citation type="journal article" date="2010" name="Nucleic Acids Res.">
        <title>BeetleBase in 2010: revisions to provide comprehensive genomic information for Tribolium castaneum.</title>
        <authorList>
            <person name="Kim H.S."/>
            <person name="Murphy T."/>
            <person name="Xia J."/>
            <person name="Caragea D."/>
            <person name="Park Y."/>
            <person name="Beeman R.W."/>
            <person name="Lorenzen M.D."/>
            <person name="Butcher S."/>
            <person name="Manak J.R."/>
            <person name="Brown S.J."/>
        </authorList>
    </citation>
    <scope>GENOME REANNOTATION</scope>
    <source>
        <strain evidence="1 2">Georgia GA2</strain>
    </source>
</reference>
<dbReference type="EMBL" id="KQ971307">
    <property type="protein sequence ID" value="KYB29588.1"/>
    <property type="molecule type" value="Genomic_DNA"/>
</dbReference>
<accession>A0A139WNJ5</accession>
<dbReference type="Proteomes" id="UP000007266">
    <property type="component" value="Linkage group 1"/>
</dbReference>
<organism evidence="1 2">
    <name type="scientific">Tribolium castaneum</name>
    <name type="common">Red flour beetle</name>
    <dbReference type="NCBI Taxonomy" id="7070"/>
    <lineage>
        <taxon>Eukaryota</taxon>
        <taxon>Metazoa</taxon>
        <taxon>Ecdysozoa</taxon>
        <taxon>Arthropoda</taxon>
        <taxon>Hexapoda</taxon>
        <taxon>Insecta</taxon>
        <taxon>Pterygota</taxon>
        <taxon>Neoptera</taxon>
        <taxon>Endopterygota</taxon>
        <taxon>Coleoptera</taxon>
        <taxon>Polyphaga</taxon>
        <taxon>Cucujiformia</taxon>
        <taxon>Tenebrionidae</taxon>
        <taxon>Tenebrionidae incertae sedis</taxon>
        <taxon>Tribolium</taxon>
    </lineage>
</organism>
<dbReference type="AlphaFoldDB" id="A0A139WNJ5"/>
<dbReference type="Pfam" id="PF03564">
    <property type="entry name" value="DUF1759"/>
    <property type="match status" value="1"/>
</dbReference>
<proteinExistence type="predicted"/>
<protein>
    <submittedName>
        <fullName evidence="1">Uncharacterized protein</fullName>
    </submittedName>
</protein>
<dbReference type="InParanoid" id="A0A139WNJ5"/>
<evidence type="ECO:0000313" key="1">
    <source>
        <dbReference type="EMBL" id="KYB29588.1"/>
    </source>
</evidence>
<dbReference type="InterPro" id="IPR005312">
    <property type="entry name" value="DUF1759"/>
</dbReference>
<sequence length="68" mass="7733">MHYLLGKLTGKALLVCSGIQPTGANYPILWKALVEKYDDKRLLASTYLSQILDFRPLQNESFISVRSF</sequence>
<reference evidence="1 2" key="1">
    <citation type="journal article" date="2008" name="Nature">
        <title>The genome of the model beetle and pest Tribolium castaneum.</title>
        <authorList>
            <consortium name="Tribolium Genome Sequencing Consortium"/>
            <person name="Richards S."/>
            <person name="Gibbs R.A."/>
            <person name="Weinstock G.M."/>
            <person name="Brown S.J."/>
            <person name="Denell R."/>
            <person name="Beeman R.W."/>
            <person name="Gibbs R."/>
            <person name="Beeman R.W."/>
            <person name="Brown S.J."/>
            <person name="Bucher G."/>
            <person name="Friedrich M."/>
            <person name="Grimmelikhuijzen C.J."/>
            <person name="Klingler M."/>
            <person name="Lorenzen M."/>
            <person name="Richards S."/>
            <person name="Roth S."/>
            <person name="Schroder R."/>
            <person name="Tautz D."/>
            <person name="Zdobnov E.M."/>
            <person name="Muzny D."/>
            <person name="Gibbs R.A."/>
            <person name="Weinstock G.M."/>
            <person name="Attaway T."/>
            <person name="Bell S."/>
            <person name="Buhay C.J."/>
            <person name="Chandrabose M.N."/>
            <person name="Chavez D."/>
            <person name="Clerk-Blankenburg K.P."/>
            <person name="Cree A."/>
            <person name="Dao M."/>
            <person name="Davis C."/>
            <person name="Chacko J."/>
            <person name="Dinh H."/>
            <person name="Dugan-Rocha S."/>
            <person name="Fowler G."/>
            <person name="Garner T.T."/>
            <person name="Garnes J."/>
            <person name="Gnirke A."/>
            <person name="Hawes A."/>
            <person name="Hernandez J."/>
            <person name="Hines S."/>
            <person name="Holder M."/>
            <person name="Hume J."/>
            <person name="Jhangiani S.N."/>
            <person name="Joshi V."/>
            <person name="Khan Z.M."/>
            <person name="Jackson L."/>
            <person name="Kovar C."/>
            <person name="Kowis A."/>
            <person name="Lee S."/>
            <person name="Lewis L.R."/>
            <person name="Margolis J."/>
            <person name="Morgan M."/>
            <person name="Nazareth L.V."/>
            <person name="Nguyen N."/>
            <person name="Okwuonu G."/>
            <person name="Parker D."/>
            <person name="Richards S."/>
            <person name="Ruiz S.J."/>
            <person name="Santibanez J."/>
            <person name="Savard J."/>
            <person name="Scherer S.E."/>
            <person name="Schneider B."/>
            <person name="Sodergren E."/>
            <person name="Tautz D."/>
            <person name="Vattahil S."/>
            <person name="Villasana D."/>
            <person name="White C.S."/>
            <person name="Wright R."/>
            <person name="Park Y."/>
            <person name="Beeman R.W."/>
            <person name="Lord J."/>
            <person name="Oppert B."/>
            <person name="Lorenzen M."/>
            <person name="Brown S."/>
            <person name="Wang L."/>
            <person name="Savard J."/>
            <person name="Tautz D."/>
            <person name="Richards S."/>
            <person name="Weinstock G."/>
            <person name="Gibbs R.A."/>
            <person name="Liu Y."/>
            <person name="Worley K."/>
            <person name="Weinstock G."/>
            <person name="Elsik C.G."/>
            <person name="Reese J.T."/>
            <person name="Elhaik E."/>
            <person name="Landan G."/>
            <person name="Graur D."/>
            <person name="Arensburger P."/>
            <person name="Atkinson P."/>
            <person name="Beeman R.W."/>
            <person name="Beidler J."/>
            <person name="Brown S.J."/>
            <person name="Demuth J.P."/>
            <person name="Drury D.W."/>
            <person name="Du Y.Z."/>
            <person name="Fujiwara H."/>
            <person name="Lorenzen M."/>
            <person name="Maselli V."/>
            <person name="Osanai M."/>
            <person name="Park Y."/>
            <person name="Robertson H.M."/>
            <person name="Tu Z."/>
            <person name="Wang J.J."/>
            <person name="Wang S."/>
            <person name="Richards S."/>
            <person name="Song H."/>
            <person name="Zhang L."/>
            <person name="Sodergren E."/>
            <person name="Werner D."/>
            <person name="Stanke M."/>
            <person name="Morgenstern B."/>
            <person name="Solovyev V."/>
            <person name="Kosarev P."/>
            <person name="Brown G."/>
            <person name="Chen H.C."/>
            <person name="Ermolaeva O."/>
            <person name="Hlavina W."/>
            <person name="Kapustin Y."/>
            <person name="Kiryutin B."/>
            <person name="Kitts P."/>
            <person name="Maglott D."/>
            <person name="Pruitt K."/>
            <person name="Sapojnikov V."/>
            <person name="Souvorov A."/>
            <person name="Mackey A.J."/>
            <person name="Waterhouse R.M."/>
            <person name="Wyder S."/>
            <person name="Zdobnov E.M."/>
            <person name="Zdobnov E.M."/>
            <person name="Wyder S."/>
            <person name="Kriventseva E.V."/>
            <person name="Kadowaki T."/>
            <person name="Bork P."/>
            <person name="Aranda M."/>
            <person name="Bao R."/>
            <person name="Beermann A."/>
            <person name="Berns N."/>
            <person name="Bolognesi R."/>
            <person name="Bonneton F."/>
            <person name="Bopp D."/>
            <person name="Brown S.J."/>
            <person name="Bucher G."/>
            <person name="Butts T."/>
            <person name="Chaumot A."/>
            <person name="Denell R.E."/>
            <person name="Ferrier D.E."/>
            <person name="Friedrich M."/>
            <person name="Gordon C.M."/>
            <person name="Jindra M."/>
            <person name="Klingler M."/>
            <person name="Lan Q."/>
            <person name="Lattorff H.M."/>
            <person name="Laudet V."/>
            <person name="von Levetsow C."/>
            <person name="Liu Z."/>
            <person name="Lutz R."/>
            <person name="Lynch J.A."/>
            <person name="da Fonseca R.N."/>
            <person name="Posnien N."/>
            <person name="Reuter R."/>
            <person name="Roth S."/>
            <person name="Savard J."/>
            <person name="Schinko J.B."/>
            <person name="Schmitt C."/>
            <person name="Schoppmeier M."/>
            <person name="Schroder R."/>
            <person name="Shippy T.D."/>
            <person name="Simonnet F."/>
            <person name="Marques-Souza H."/>
            <person name="Tautz D."/>
            <person name="Tomoyasu Y."/>
            <person name="Trauner J."/>
            <person name="Van der Zee M."/>
            <person name="Vervoort M."/>
            <person name="Wittkopp N."/>
            <person name="Wimmer E.A."/>
            <person name="Yang X."/>
            <person name="Jones A.K."/>
            <person name="Sattelle D.B."/>
            <person name="Ebert P.R."/>
            <person name="Nelson D."/>
            <person name="Scott J.G."/>
            <person name="Beeman R.W."/>
            <person name="Muthukrishnan S."/>
            <person name="Kramer K.J."/>
            <person name="Arakane Y."/>
            <person name="Beeman R.W."/>
            <person name="Zhu Q."/>
            <person name="Hogenkamp D."/>
            <person name="Dixit R."/>
            <person name="Oppert B."/>
            <person name="Jiang H."/>
            <person name="Zou Z."/>
            <person name="Marshall J."/>
            <person name="Elpidina E."/>
            <person name="Vinokurov K."/>
            <person name="Oppert C."/>
            <person name="Zou Z."/>
            <person name="Evans J."/>
            <person name="Lu Z."/>
            <person name="Zhao P."/>
            <person name="Sumathipala N."/>
            <person name="Altincicek B."/>
            <person name="Vilcinskas A."/>
            <person name="Williams M."/>
            <person name="Hultmark D."/>
            <person name="Hetru C."/>
            <person name="Jiang H."/>
            <person name="Grimmelikhuijzen C.J."/>
            <person name="Hauser F."/>
            <person name="Cazzamali G."/>
            <person name="Williamson M."/>
            <person name="Park Y."/>
            <person name="Li B."/>
            <person name="Tanaka Y."/>
            <person name="Predel R."/>
            <person name="Neupert S."/>
            <person name="Schachtner J."/>
            <person name="Verleyen P."/>
            <person name="Raible F."/>
            <person name="Bork P."/>
            <person name="Friedrich M."/>
            <person name="Walden K.K."/>
            <person name="Robertson H.M."/>
            <person name="Angeli S."/>
            <person name="Foret S."/>
            <person name="Bucher G."/>
            <person name="Schuetz S."/>
            <person name="Maleszka R."/>
            <person name="Wimmer E.A."/>
            <person name="Beeman R.W."/>
            <person name="Lorenzen M."/>
            <person name="Tomoyasu Y."/>
            <person name="Miller S.C."/>
            <person name="Grossmann D."/>
            <person name="Bucher G."/>
        </authorList>
    </citation>
    <scope>NUCLEOTIDE SEQUENCE [LARGE SCALE GENOMIC DNA]</scope>
    <source>
        <strain evidence="1 2">Georgia GA2</strain>
    </source>
</reference>
<gene>
    <name evidence="1" type="primary">AUGUSTUS-3.0.2_31484</name>
    <name evidence="1" type="ORF">TcasGA2_TC031484</name>
</gene>
<keyword evidence="2" id="KW-1185">Reference proteome</keyword>
<name>A0A139WNJ5_TRICA</name>